<evidence type="ECO:0000313" key="2">
    <source>
        <dbReference type="EMBL" id="KAK7465193.1"/>
    </source>
</evidence>
<name>A0ABD0J9F7_9CAEN</name>
<feature type="region of interest" description="Disordered" evidence="1">
    <location>
        <begin position="104"/>
        <end position="145"/>
    </location>
</feature>
<accession>A0ABD0J9F7</accession>
<evidence type="ECO:0000313" key="3">
    <source>
        <dbReference type="Proteomes" id="UP001519460"/>
    </source>
</evidence>
<organism evidence="2 3">
    <name type="scientific">Batillaria attramentaria</name>
    <dbReference type="NCBI Taxonomy" id="370345"/>
    <lineage>
        <taxon>Eukaryota</taxon>
        <taxon>Metazoa</taxon>
        <taxon>Spiralia</taxon>
        <taxon>Lophotrochozoa</taxon>
        <taxon>Mollusca</taxon>
        <taxon>Gastropoda</taxon>
        <taxon>Caenogastropoda</taxon>
        <taxon>Sorbeoconcha</taxon>
        <taxon>Cerithioidea</taxon>
        <taxon>Batillariidae</taxon>
        <taxon>Batillaria</taxon>
    </lineage>
</organism>
<proteinExistence type="predicted"/>
<dbReference type="AlphaFoldDB" id="A0ABD0J9F7"/>
<reference evidence="2 3" key="1">
    <citation type="journal article" date="2023" name="Sci. Data">
        <title>Genome assembly of the Korean intertidal mud-creeper Batillaria attramentaria.</title>
        <authorList>
            <person name="Patra A.K."/>
            <person name="Ho P.T."/>
            <person name="Jun S."/>
            <person name="Lee S.J."/>
            <person name="Kim Y."/>
            <person name="Won Y.J."/>
        </authorList>
    </citation>
    <scope>NUCLEOTIDE SEQUENCE [LARGE SCALE GENOMIC DNA]</scope>
    <source>
        <strain evidence="2">Wonlab-2016</strain>
    </source>
</reference>
<dbReference type="EMBL" id="JACVVK020000572">
    <property type="protein sequence ID" value="KAK7465193.1"/>
    <property type="molecule type" value="Genomic_DNA"/>
</dbReference>
<protein>
    <submittedName>
        <fullName evidence="2">Uncharacterized protein</fullName>
    </submittedName>
</protein>
<sequence length="145" mass="16145">REVKWSAFVTQRVEECCTYAGGAAVSRTAEVVKRRELWPRPPVFQAPPTSYITTSTRNPYGSAGDRIPQARVYAYLLATSTMDARDNFCHPAFRLREPVLRVPSQLSANHQDKVDRPNTLLPLVSHPPPPSPQAPKSPRLLSGPQ</sequence>
<feature type="non-terminal residue" evidence="2">
    <location>
        <position position="145"/>
    </location>
</feature>
<gene>
    <name evidence="2" type="ORF">BaRGS_00037656</name>
</gene>
<keyword evidence="3" id="KW-1185">Reference proteome</keyword>
<evidence type="ECO:0000256" key="1">
    <source>
        <dbReference type="SAM" id="MobiDB-lite"/>
    </source>
</evidence>
<comment type="caution">
    <text evidence="2">The sequence shown here is derived from an EMBL/GenBank/DDBJ whole genome shotgun (WGS) entry which is preliminary data.</text>
</comment>
<dbReference type="Proteomes" id="UP001519460">
    <property type="component" value="Unassembled WGS sequence"/>
</dbReference>
<feature type="non-terminal residue" evidence="2">
    <location>
        <position position="1"/>
    </location>
</feature>
<feature type="compositionally biased region" description="Pro residues" evidence="1">
    <location>
        <begin position="125"/>
        <end position="135"/>
    </location>
</feature>